<reference evidence="1" key="1">
    <citation type="journal article" date="2021" name="Proc. Natl. Acad. Sci. U.S.A.">
        <title>A Catalog of Tens of Thousands of Viruses from Human Metagenomes Reveals Hidden Associations with Chronic Diseases.</title>
        <authorList>
            <person name="Tisza M.J."/>
            <person name="Buck C.B."/>
        </authorList>
    </citation>
    <scope>NUCLEOTIDE SEQUENCE</scope>
    <source>
        <strain evidence="1">CtC6C6</strain>
    </source>
</reference>
<dbReference type="EMBL" id="BK016003">
    <property type="protein sequence ID" value="DAF89145.1"/>
    <property type="molecule type" value="Genomic_DNA"/>
</dbReference>
<protein>
    <submittedName>
        <fullName evidence="1">Uncharacterized protein</fullName>
    </submittedName>
</protein>
<name>A0A8S5U3V1_9CAUD</name>
<organism evidence="1">
    <name type="scientific">Siphoviridae sp. ctC6C6</name>
    <dbReference type="NCBI Taxonomy" id="2825376"/>
    <lineage>
        <taxon>Viruses</taxon>
        <taxon>Duplodnaviria</taxon>
        <taxon>Heunggongvirae</taxon>
        <taxon>Uroviricota</taxon>
        <taxon>Caudoviricetes</taxon>
    </lineage>
</organism>
<accession>A0A8S5U3V1</accession>
<sequence length="132" mass="14553">MGKIKLSNEQELSIIADGIQAAGDSLTISLTADKTITEYDEIFSEAMNTKKITVMDSAGEPFMIHSGYTKLQSVEKLYDTTVDYKEDEDGNKLQVAGTAIRVSLIRPDKTEQRIASLEDTVDTLTMEIIMGL</sequence>
<proteinExistence type="predicted"/>
<evidence type="ECO:0000313" key="1">
    <source>
        <dbReference type="EMBL" id="DAF89145.1"/>
    </source>
</evidence>